<dbReference type="Gene3D" id="3.40.1160.10">
    <property type="entry name" value="Acetylglutamate kinase-like"/>
    <property type="match status" value="1"/>
</dbReference>
<evidence type="ECO:0000313" key="9">
    <source>
        <dbReference type="EMBL" id="CAB4574128.1"/>
    </source>
</evidence>
<protein>
    <submittedName>
        <fullName evidence="9">Unannotated protein</fullName>
    </submittedName>
</protein>
<dbReference type="InterPro" id="IPR015947">
    <property type="entry name" value="PUA-like_sf"/>
</dbReference>
<dbReference type="PANTHER" id="PTHR43654">
    <property type="entry name" value="GLUTAMATE 5-KINASE"/>
    <property type="match status" value="1"/>
</dbReference>
<dbReference type="HAMAP" id="MF_00456">
    <property type="entry name" value="ProB"/>
    <property type="match status" value="1"/>
</dbReference>
<dbReference type="Pfam" id="PF00696">
    <property type="entry name" value="AA_kinase"/>
    <property type="match status" value="1"/>
</dbReference>
<dbReference type="AlphaFoldDB" id="A0A6J6EMF6"/>
<name>A0A6J6EMF6_9ZZZZ</name>
<dbReference type="PANTHER" id="PTHR43654:SF1">
    <property type="entry name" value="ISOPENTENYL PHOSPHATE KINASE"/>
    <property type="match status" value="1"/>
</dbReference>
<sequence length="365" mass="38845">MIEGRRIVVKVGSSTLTGRDGAFLDRSRLDKVVDLVAKLRGEGRQVLLVSSGAIASGLSAVGLQARPKDLTMQQAVASVGQGLLIRNYFDSFSRHSIVASQVLITAEDVMRRSHYLNVRATLLKSLELGLVPVINENDSVALAEIKFGDNDRISALVSHIVAADLLLILTDVDALYDAPPRSAGAKRIEEVSDFAALDSLEITGSDSKVGSGGMITKIEAARIATSAGIATILTDLDHAAEVMAGQSFGTRFLPHTDPIASRRLWLGFAATVRGRIFLDDGAVEAITTRGSSLLPAGVTKVEGTFVSGDTVELLTPSGQVVARGLVSYDAEEIPRLLGRSTKELSQELGEEYGNALVHRDEMVLL</sequence>
<dbReference type="SUPFAM" id="SSF88697">
    <property type="entry name" value="PUA domain-like"/>
    <property type="match status" value="1"/>
</dbReference>
<dbReference type="SMART" id="SM00359">
    <property type="entry name" value="PUA"/>
    <property type="match status" value="1"/>
</dbReference>
<dbReference type="GO" id="GO:0003723">
    <property type="term" value="F:RNA binding"/>
    <property type="evidence" value="ECO:0007669"/>
    <property type="project" value="InterPro"/>
</dbReference>
<evidence type="ECO:0000256" key="3">
    <source>
        <dbReference type="ARBA" id="ARBA00022650"/>
    </source>
</evidence>
<feature type="domain" description="PUA" evidence="8">
    <location>
        <begin position="274"/>
        <end position="353"/>
    </location>
</feature>
<dbReference type="InterPro" id="IPR011529">
    <property type="entry name" value="Glu_5kinase"/>
</dbReference>
<dbReference type="InterPro" id="IPR001057">
    <property type="entry name" value="Glu/AcGlu_kinase"/>
</dbReference>
<dbReference type="Pfam" id="PF01472">
    <property type="entry name" value="PUA"/>
    <property type="match status" value="1"/>
</dbReference>
<dbReference type="EMBL" id="CAEZTJ010000143">
    <property type="protein sequence ID" value="CAB4574128.1"/>
    <property type="molecule type" value="Genomic_DNA"/>
</dbReference>
<dbReference type="GO" id="GO:0005524">
    <property type="term" value="F:ATP binding"/>
    <property type="evidence" value="ECO:0007669"/>
    <property type="project" value="UniProtKB-KW"/>
</dbReference>
<keyword evidence="3" id="KW-0641">Proline biosynthesis</keyword>
<gene>
    <name evidence="9" type="ORF">UFOPK1650_00880</name>
</gene>
<proteinExistence type="inferred from homology"/>
<dbReference type="GO" id="GO:0008652">
    <property type="term" value="P:amino acid biosynthetic process"/>
    <property type="evidence" value="ECO:0007669"/>
    <property type="project" value="UniProtKB-KW"/>
</dbReference>
<dbReference type="GO" id="GO:0004349">
    <property type="term" value="F:glutamate 5-kinase activity"/>
    <property type="evidence" value="ECO:0007669"/>
    <property type="project" value="InterPro"/>
</dbReference>
<accession>A0A6J6EMF6</accession>
<evidence type="ECO:0000256" key="6">
    <source>
        <dbReference type="ARBA" id="ARBA00022777"/>
    </source>
</evidence>
<keyword evidence="7" id="KW-0067">ATP-binding</keyword>
<keyword evidence="6" id="KW-0418">Kinase</keyword>
<dbReference type="InterPro" id="IPR036974">
    <property type="entry name" value="PUA_sf"/>
</dbReference>
<keyword evidence="2" id="KW-0028">Amino-acid biosynthesis</keyword>
<dbReference type="PIRSF" id="PIRSF000729">
    <property type="entry name" value="GK"/>
    <property type="match status" value="1"/>
</dbReference>
<dbReference type="InterPro" id="IPR001048">
    <property type="entry name" value="Asp/Glu/Uridylate_kinase"/>
</dbReference>
<dbReference type="PRINTS" id="PR00474">
    <property type="entry name" value="GLU5KINASE"/>
</dbReference>
<dbReference type="Gene3D" id="2.30.130.10">
    <property type="entry name" value="PUA domain"/>
    <property type="match status" value="1"/>
</dbReference>
<dbReference type="InterPro" id="IPR005715">
    <property type="entry name" value="Glu_5kinase/COase_Synthase"/>
</dbReference>
<dbReference type="GO" id="GO:0005829">
    <property type="term" value="C:cytosol"/>
    <property type="evidence" value="ECO:0007669"/>
    <property type="project" value="TreeGrafter"/>
</dbReference>
<dbReference type="NCBIfam" id="TIGR01027">
    <property type="entry name" value="proB"/>
    <property type="match status" value="1"/>
</dbReference>
<organism evidence="9">
    <name type="scientific">freshwater metagenome</name>
    <dbReference type="NCBI Taxonomy" id="449393"/>
    <lineage>
        <taxon>unclassified sequences</taxon>
        <taxon>metagenomes</taxon>
        <taxon>ecological metagenomes</taxon>
    </lineage>
</organism>
<keyword evidence="1" id="KW-0963">Cytoplasm</keyword>
<evidence type="ECO:0000256" key="4">
    <source>
        <dbReference type="ARBA" id="ARBA00022679"/>
    </source>
</evidence>
<dbReference type="SUPFAM" id="SSF53633">
    <property type="entry name" value="Carbamate kinase-like"/>
    <property type="match status" value="1"/>
</dbReference>
<dbReference type="PROSITE" id="PS50890">
    <property type="entry name" value="PUA"/>
    <property type="match status" value="1"/>
</dbReference>
<evidence type="ECO:0000256" key="5">
    <source>
        <dbReference type="ARBA" id="ARBA00022741"/>
    </source>
</evidence>
<evidence type="ECO:0000259" key="8">
    <source>
        <dbReference type="SMART" id="SM00359"/>
    </source>
</evidence>
<dbReference type="CDD" id="cd04242">
    <property type="entry name" value="AAK_G5K_ProB"/>
    <property type="match status" value="1"/>
</dbReference>
<reference evidence="9" key="1">
    <citation type="submission" date="2020-05" db="EMBL/GenBank/DDBJ databases">
        <authorList>
            <person name="Chiriac C."/>
            <person name="Salcher M."/>
            <person name="Ghai R."/>
            <person name="Kavagutti S V."/>
        </authorList>
    </citation>
    <scope>NUCLEOTIDE SEQUENCE</scope>
</reference>
<dbReference type="InterPro" id="IPR041739">
    <property type="entry name" value="G5K_ProB"/>
</dbReference>
<dbReference type="InterPro" id="IPR019797">
    <property type="entry name" value="Glutamate_5-kinase_CS"/>
</dbReference>
<dbReference type="PROSITE" id="PS00902">
    <property type="entry name" value="GLUTAMATE_5_KINASE"/>
    <property type="match status" value="1"/>
</dbReference>
<evidence type="ECO:0000256" key="1">
    <source>
        <dbReference type="ARBA" id="ARBA00022490"/>
    </source>
</evidence>
<dbReference type="FunFam" id="3.40.1160.10:FF:000018">
    <property type="entry name" value="Glutamate 5-kinase"/>
    <property type="match status" value="1"/>
</dbReference>
<dbReference type="InterPro" id="IPR002478">
    <property type="entry name" value="PUA"/>
</dbReference>
<evidence type="ECO:0000256" key="7">
    <source>
        <dbReference type="ARBA" id="ARBA00022840"/>
    </source>
</evidence>
<evidence type="ECO:0000256" key="2">
    <source>
        <dbReference type="ARBA" id="ARBA00022605"/>
    </source>
</evidence>
<keyword evidence="4" id="KW-0808">Transferase</keyword>
<dbReference type="InterPro" id="IPR036393">
    <property type="entry name" value="AceGlu_kinase-like_sf"/>
</dbReference>
<keyword evidence="5" id="KW-0547">Nucleotide-binding</keyword>
<dbReference type="CDD" id="cd21157">
    <property type="entry name" value="PUA_G5K"/>
    <property type="match status" value="1"/>
</dbReference>